<dbReference type="PANTHER" id="PTHR36180:SF2">
    <property type="entry name" value="BRO FAMILY PROTEIN"/>
    <property type="match status" value="1"/>
</dbReference>
<dbReference type="InterPro" id="IPR003497">
    <property type="entry name" value="BRO_N_domain"/>
</dbReference>
<dbReference type="SMART" id="SM01040">
    <property type="entry name" value="Bro-N"/>
    <property type="match status" value="1"/>
</dbReference>
<protein>
    <recommendedName>
        <fullName evidence="1">Bro-N domain-containing protein</fullName>
    </recommendedName>
</protein>
<dbReference type="PROSITE" id="PS51750">
    <property type="entry name" value="BRO_N"/>
    <property type="match status" value="1"/>
</dbReference>
<keyword evidence="3" id="KW-1185">Reference proteome</keyword>
<dbReference type="Proteomes" id="UP000271624">
    <property type="component" value="Unassembled WGS sequence"/>
</dbReference>
<reference evidence="2" key="2">
    <citation type="journal article" date="2019" name="Genome Biol. Evol.">
        <title>Day and night: Metabolic profiles and evolutionary relationships of six axenic non-marine cyanobacteria.</title>
        <authorList>
            <person name="Will S.E."/>
            <person name="Henke P."/>
            <person name="Boedeker C."/>
            <person name="Huang S."/>
            <person name="Brinkmann H."/>
            <person name="Rohde M."/>
            <person name="Jarek M."/>
            <person name="Friedl T."/>
            <person name="Seufert S."/>
            <person name="Schumacher M."/>
            <person name="Overmann J."/>
            <person name="Neumann-Schaal M."/>
            <person name="Petersen J."/>
        </authorList>
    </citation>
    <scope>NUCLEOTIDE SEQUENCE [LARGE SCALE GENOMIC DNA]</scope>
    <source>
        <strain evidence="2">PCC 7102</strain>
    </source>
</reference>
<name>A0A3S1D4E5_9CYAN</name>
<dbReference type="AlphaFoldDB" id="A0A3S1D4E5"/>
<dbReference type="PANTHER" id="PTHR36180">
    <property type="entry name" value="DNA-BINDING PROTEIN-RELATED-RELATED"/>
    <property type="match status" value="1"/>
</dbReference>
<comment type="caution">
    <text evidence="2">The sequence shown here is derived from an EMBL/GenBank/DDBJ whole genome shotgun (WGS) entry which is preliminary data.</text>
</comment>
<dbReference type="Pfam" id="PF02498">
    <property type="entry name" value="Bro-N"/>
    <property type="match status" value="1"/>
</dbReference>
<evidence type="ECO:0000313" key="2">
    <source>
        <dbReference type="EMBL" id="RUT03276.1"/>
    </source>
</evidence>
<evidence type="ECO:0000313" key="3">
    <source>
        <dbReference type="Proteomes" id="UP000271624"/>
    </source>
</evidence>
<gene>
    <name evidence="2" type="ORF">DSM106972_055840</name>
</gene>
<feature type="domain" description="Bro-N" evidence="1">
    <location>
        <begin position="1"/>
        <end position="104"/>
    </location>
</feature>
<organism evidence="2 3">
    <name type="scientific">Dulcicalothrix desertica PCC 7102</name>
    <dbReference type="NCBI Taxonomy" id="232991"/>
    <lineage>
        <taxon>Bacteria</taxon>
        <taxon>Bacillati</taxon>
        <taxon>Cyanobacteriota</taxon>
        <taxon>Cyanophyceae</taxon>
        <taxon>Nostocales</taxon>
        <taxon>Calotrichaceae</taxon>
        <taxon>Dulcicalothrix</taxon>
    </lineage>
</organism>
<accession>A0A3S1D4E5</accession>
<reference evidence="2" key="1">
    <citation type="submission" date="2018-12" db="EMBL/GenBank/DDBJ databases">
        <authorList>
            <person name="Will S."/>
            <person name="Neumann-Schaal M."/>
            <person name="Henke P."/>
        </authorList>
    </citation>
    <scope>NUCLEOTIDE SEQUENCE</scope>
    <source>
        <strain evidence="2">PCC 7102</strain>
    </source>
</reference>
<dbReference type="EMBL" id="RSCL01000014">
    <property type="protein sequence ID" value="RUT03276.1"/>
    <property type="molecule type" value="Genomic_DNA"/>
</dbReference>
<evidence type="ECO:0000259" key="1">
    <source>
        <dbReference type="PROSITE" id="PS51750"/>
    </source>
</evidence>
<sequence>MSNLTIFNFESREVRFVGTALEPEWIATDVGEVLEIQNIRQNLAEFDSDEKGVCTIYTPGGIQELATVKEAGLYKLIFKSRKPVAKRFQRWIFHSVIPTIRKTGKYELPQVEVPQSKFPIPSLEEISTLLDLTLGKAGLEPKLVAGAKLNAICKRHPHLREEAEEAKSMLLISVEDKLLAPKQLGEILTERTNEKWSAQRVNKLLIEKGFQMRNSEGNPDYLPTDKGKAHSQMTLGTAKGRDKTVQHLRWFESVLEIVEVP</sequence>
<dbReference type="OrthoDB" id="9812611at2"/>
<dbReference type="RefSeq" id="WP_127083837.1">
    <property type="nucleotide sequence ID" value="NZ_RSCL01000014.1"/>
</dbReference>
<proteinExistence type="predicted"/>